<keyword evidence="4" id="KW-0479">Metal-binding</keyword>
<proteinExistence type="inferred from homology"/>
<evidence type="ECO:0000256" key="6">
    <source>
        <dbReference type="ARBA" id="ARBA00022842"/>
    </source>
</evidence>
<dbReference type="PANTHER" id="PTHR21485:SF3">
    <property type="entry name" value="N-ACYLNEURAMINATE CYTIDYLYLTRANSFERASE"/>
    <property type="match status" value="1"/>
</dbReference>
<dbReference type="NCBIfam" id="TIGR01670">
    <property type="entry name" value="KdsC-phosphatas"/>
    <property type="match status" value="1"/>
</dbReference>
<dbReference type="Gene3D" id="3.40.50.1000">
    <property type="entry name" value="HAD superfamily/HAD-like"/>
    <property type="match status" value="1"/>
</dbReference>
<evidence type="ECO:0000256" key="5">
    <source>
        <dbReference type="ARBA" id="ARBA00022801"/>
    </source>
</evidence>
<comment type="subunit">
    <text evidence="3">Homotetramer.</text>
</comment>
<dbReference type="InterPro" id="IPR050793">
    <property type="entry name" value="CMP-NeuNAc_synthase"/>
</dbReference>
<dbReference type="InterPro" id="IPR010023">
    <property type="entry name" value="KdsC_fam"/>
</dbReference>
<dbReference type="GO" id="GO:0016787">
    <property type="term" value="F:hydrolase activity"/>
    <property type="evidence" value="ECO:0007669"/>
    <property type="project" value="UniProtKB-KW"/>
</dbReference>
<evidence type="ECO:0000256" key="3">
    <source>
        <dbReference type="ARBA" id="ARBA00011881"/>
    </source>
</evidence>
<dbReference type="CDD" id="cd01630">
    <property type="entry name" value="HAD_KDO-like"/>
    <property type="match status" value="1"/>
</dbReference>
<comment type="similarity">
    <text evidence="2">Belongs to the KdsC family.</text>
</comment>
<dbReference type="Proteomes" id="UP000626242">
    <property type="component" value="Unassembled WGS sequence"/>
</dbReference>
<keyword evidence="5 7" id="KW-0378">Hydrolase</keyword>
<evidence type="ECO:0000256" key="1">
    <source>
        <dbReference type="ARBA" id="ARBA00001946"/>
    </source>
</evidence>
<dbReference type="SUPFAM" id="SSF56784">
    <property type="entry name" value="HAD-like"/>
    <property type="match status" value="1"/>
</dbReference>
<keyword evidence="6" id="KW-0460">Magnesium</keyword>
<comment type="caution">
    <text evidence="7">The sequence shown here is derived from an EMBL/GenBank/DDBJ whole genome shotgun (WGS) entry which is preliminary data.</text>
</comment>
<evidence type="ECO:0000313" key="8">
    <source>
        <dbReference type="Proteomes" id="UP000626242"/>
    </source>
</evidence>
<dbReference type="InterPro" id="IPR023214">
    <property type="entry name" value="HAD_sf"/>
</dbReference>
<name>A0ABR8WJ38_9FLAO</name>
<evidence type="ECO:0000313" key="7">
    <source>
        <dbReference type="EMBL" id="MBD8017030.1"/>
    </source>
</evidence>
<dbReference type="SFLD" id="SFLDS00003">
    <property type="entry name" value="Haloacid_Dehalogenase"/>
    <property type="match status" value="1"/>
</dbReference>
<dbReference type="Pfam" id="PF08282">
    <property type="entry name" value="Hydrolase_3"/>
    <property type="match status" value="1"/>
</dbReference>
<dbReference type="SFLD" id="SFLDG01138">
    <property type="entry name" value="C1.6.2:_Deoxy-d-mannose-octulo"/>
    <property type="match status" value="1"/>
</dbReference>
<reference evidence="7 8" key="1">
    <citation type="submission" date="2020-08" db="EMBL/GenBank/DDBJ databases">
        <title>A Genomic Blueprint of the Chicken Gut Microbiome.</title>
        <authorList>
            <person name="Gilroy R."/>
            <person name="Ravi A."/>
            <person name="Getino M."/>
            <person name="Pursley I."/>
            <person name="Horton D.L."/>
            <person name="Alikhan N.-F."/>
            <person name="Baker D."/>
            <person name="Gharbi K."/>
            <person name="Hall N."/>
            <person name="Watson M."/>
            <person name="Adriaenssens E.M."/>
            <person name="Foster-Nyarko E."/>
            <person name="Jarju S."/>
            <person name="Secka A."/>
            <person name="Antonio M."/>
            <person name="Oren A."/>
            <person name="Chaudhuri R."/>
            <person name="La Ragione R.M."/>
            <person name="Hildebrand F."/>
            <person name="Pallen M.J."/>
        </authorList>
    </citation>
    <scope>NUCLEOTIDE SEQUENCE [LARGE SCALE GENOMIC DNA]</scope>
    <source>
        <strain evidence="7 8">Sa1CVA4</strain>
    </source>
</reference>
<accession>A0ABR8WJ38</accession>
<dbReference type="RefSeq" id="WP_251832241.1">
    <property type="nucleotide sequence ID" value="NZ_JACSPS010000001.1"/>
</dbReference>
<organism evidence="7 8">
    <name type="scientific">Kaistella pullorum</name>
    <dbReference type="NCBI Taxonomy" id="2763074"/>
    <lineage>
        <taxon>Bacteria</taxon>
        <taxon>Pseudomonadati</taxon>
        <taxon>Bacteroidota</taxon>
        <taxon>Flavobacteriia</taxon>
        <taxon>Flavobacteriales</taxon>
        <taxon>Weeksellaceae</taxon>
        <taxon>Chryseobacterium group</taxon>
        <taxon>Kaistella</taxon>
    </lineage>
</organism>
<comment type="cofactor">
    <cofactor evidence="1">
        <name>Mg(2+)</name>
        <dbReference type="ChEBI" id="CHEBI:18420"/>
    </cofactor>
</comment>
<evidence type="ECO:0000256" key="4">
    <source>
        <dbReference type="ARBA" id="ARBA00022723"/>
    </source>
</evidence>
<dbReference type="PANTHER" id="PTHR21485">
    <property type="entry name" value="HAD SUPERFAMILY MEMBERS CMAS AND KDSC"/>
    <property type="match status" value="1"/>
</dbReference>
<dbReference type="PIRSF" id="PIRSF006118">
    <property type="entry name" value="KDO8-P_Ptase"/>
    <property type="match status" value="1"/>
</dbReference>
<sequence>MLNKEILLPKLVITDIDGVWTDGGMYYDQMGNEWKKFNTADSAGVLFLKLLNIPVAIITGEDTEIVRRRAEKLNIEHLYMGVKDKVSVARNLCDSLKISLQDVAYIGDDLNDMALLKLVGLSAAPANAPFYIKSLVDVVLDTKGGDGAFREFVERILQMTANLDLVLSKYNENYHFSQ</sequence>
<keyword evidence="8" id="KW-1185">Reference proteome</keyword>
<dbReference type="EMBL" id="JACSPS010000001">
    <property type="protein sequence ID" value="MBD8017030.1"/>
    <property type="molecule type" value="Genomic_DNA"/>
</dbReference>
<evidence type="ECO:0000256" key="2">
    <source>
        <dbReference type="ARBA" id="ARBA00005893"/>
    </source>
</evidence>
<gene>
    <name evidence="7" type="ORF">H9628_00925</name>
</gene>
<dbReference type="InterPro" id="IPR036412">
    <property type="entry name" value="HAD-like_sf"/>
</dbReference>
<protein>
    <submittedName>
        <fullName evidence="7">HAD-IIIA family hydrolase</fullName>
    </submittedName>
</protein>
<dbReference type="SFLD" id="SFLDG01136">
    <property type="entry name" value="C1.6:_Phosphoserine_Phosphatas"/>
    <property type="match status" value="1"/>
</dbReference>